<evidence type="ECO:0000256" key="1">
    <source>
        <dbReference type="ARBA" id="ARBA00022490"/>
    </source>
</evidence>
<feature type="binding site" evidence="8">
    <location>
        <position position="114"/>
    </location>
    <ligand>
        <name>Fe cation</name>
        <dbReference type="ChEBI" id="CHEBI:24875"/>
    </ligand>
</feature>
<comment type="similarity">
    <text evidence="8">Belongs to the KAE1 / TsaD family.</text>
</comment>
<dbReference type="InterPro" id="IPR017860">
    <property type="entry name" value="Peptidase_M22_CS"/>
</dbReference>
<evidence type="ECO:0000256" key="4">
    <source>
        <dbReference type="ARBA" id="ARBA00022723"/>
    </source>
</evidence>
<name>G9X160_9FIRM</name>
<dbReference type="PATRIC" id="fig|796937.3.peg.1358"/>
<proteinExistence type="inferred from homology"/>
<dbReference type="RefSeq" id="WP_009526320.1">
    <property type="nucleotide sequence ID" value="NZ_JH414568.1"/>
</dbReference>
<dbReference type="NCBIfam" id="TIGR00329">
    <property type="entry name" value="gcp_kae1"/>
    <property type="match status" value="1"/>
</dbReference>
<dbReference type="EMBL" id="AFZE01000024">
    <property type="protein sequence ID" value="EHL14660.1"/>
    <property type="molecule type" value="Genomic_DNA"/>
</dbReference>
<feature type="binding site" evidence="8">
    <location>
        <position position="183"/>
    </location>
    <ligand>
        <name>substrate</name>
    </ligand>
</feature>
<dbReference type="GO" id="GO:0005737">
    <property type="term" value="C:cytoplasm"/>
    <property type="evidence" value="ECO:0007669"/>
    <property type="project" value="UniProtKB-SubCell"/>
</dbReference>
<dbReference type="PRINTS" id="PR00789">
    <property type="entry name" value="OSIALOPTASE"/>
</dbReference>
<comment type="function">
    <text evidence="8">Required for the formation of a threonylcarbamoyl group on adenosine at position 37 (t(6)A37) in tRNAs that read codons beginning with adenine. Is involved in the transfer of the threonylcarbamoyl moiety of threonylcarbamoyl-AMP (TC-AMP) to the N6 group of A37, together with TsaE and TsaB. TsaD likely plays a direct catalytic role in this reaction.</text>
</comment>
<keyword evidence="2 8" id="KW-0808">Transferase</keyword>
<sequence length="338" mass="36869">MKDLITLAIETSCDETAVAIVKNGRDVLSNIIDTQIPIHTKFGGVVPEVASRNHIQNINDVCKKAISDANVNFDDIDFISVANRPGLVGSLLVGVSFAKSLAFALDKPIVAVHHIRAHICANYIAHKELKPPFLCLVVSGGHSHIVKVEDYTKYIVLGKTRDDAVGEAFDKVARCLELGYPGGPKIDNLAKEGNENAIDFPKTHFENSLDFSFSGIKSAVLNYLNTMKMKNIEVNRADVAASFQKAVISILCENLIKSAKELNIKDIAIAGGVSANSYLRDTLTKICEQENLKLYYPPLSLCTDNGAMIGSCGYYEYLRGNISDMSMNAYASYDIGKD</sequence>
<evidence type="ECO:0000313" key="10">
    <source>
        <dbReference type="EMBL" id="EHL14660.1"/>
    </source>
</evidence>
<evidence type="ECO:0000256" key="3">
    <source>
        <dbReference type="ARBA" id="ARBA00022694"/>
    </source>
</evidence>
<gene>
    <name evidence="8" type="primary">tsaD</name>
    <name evidence="10" type="ORF">HMPREF9629_02104</name>
</gene>
<dbReference type="Pfam" id="PF00814">
    <property type="entry name" value="TsaD"/>
    <property type="match status" value="1"/>
</dbReference>
<feature type="domain" description="Gcp-like" evidence="9">
    <location>
        <begin position="27"/>
        <end position="310"/>
    </location>
</feature>
<dbReference type="NCBIfam" id="TIGR03723">
    <property type="entry name" value="T6A_TsaD_YgjD"/>
    <property type="match status" value="1"/>
</dbReference>
<reference evidence="10 11" key="1">
    <citation type="submission" date="2011-08" db="EMBL/GenBank/DDBJ databases">
        <title>The Genome Sequence of Eubacteriaceae bacterium ACC19a.</title>
        <authorList>
            <consortium name="The Broad Institute Genome Sequencing Platform"/>
            <person name="Earl A."/>
            <person name="Ward D."/>
            <person name="Feldgarden M."/>
            <person name="Gevers D."/>
            <person name="Sizova M."/>
            <person name="Hazen A."/>
            <person name="Epstein S."/>
            <person name="Young S.K."/>
            <person name="Zeng Q."/>
            <person name="Gargeya S."/>
            <person name="Fitzgerald M."/>
            <person name="Haas B."/>
            <person name="Abouelleil A."/>
            <person name="Alvarado L."/>
            <person name="Arachchi H.M."/>
            <person name="Berlin A."/>
            <person name="Brown A."/>
            <person name="Chapman S.B."/>
            <person name="Chen Z."/>
            <person name="Dunbar C."/>
            <person name="Freedman E."/>
            <person name="Gearin G."/>
            <person name="Gellesch M."/>
            <person name="Goldberg J."/>
            <person name="Griggs A."/>
            <person name="Gujja S."/>
            <person name="Heiman D."/>
            <person name="Howarth C."/>
            <person name="Larson L."/>
            <person name="Lui A."/>
            <person name="MacDonald P.J.P."/>
            <person name="Montmayeur A."/>
            <person name="Murphy C."/>
            <person name="Neiman D."/>
            <person name="Pearson M."/>
            <person name="Priest M."/>
            <person name="Roberts A."/>
            <person name="Saif S."/>
            <person name="Shea T."/>
            <person name="Shenoy N."/>
            <person name="Sisk P."/>
            <person name="Stolte C."/>
            <person name="Sykes S."/>
            <person name="Wortman J."/>
            <person name="Nusbaum C."/>
            <person name="Birren B."/>
        </authorList>
    </citation>
    <scope>NUCLEOTIDE SEQUENCE [LARGE SCALE GENOMIC DNA]</scope>
    <source>
        <strain evidence="10 11">ACC19a</strain>
    </source>
</reference>
<dbReference type="EC" id="2.3.1.234" evidence="8"/>
<keyword evidence="4 8" id="KW-0479">Metal-binding</keyword>
<dbReference type="SUPFAM" id="SSF53067">
    <property type="entry name" value="Actin-like ATPase domain"/>
    <property type="match status" value="2"/>
</dbReference>
<dbReference type="GO" id="GO:0061711">
    <property type="term" value="F:tRNA N(6)-L-threonylcarbamoyladenine synthase activity"/>
    <property type="evidence" value="ECO:0007669"/>
    <property type="project" value="UniProtKB-EC"/>
</dbReference>
<evidence type="ECO:0000313" key="11">
    <source>
        <dbReference type="Proteomes" id="UP000006437"/>
    </source>
</evidence>
<evidence type="ECO:0000256" key="7">
    <source>
        <dbReference type="ARBA" id="ARBA00048117"/>
    </source>
</evidence>
<comment type="caution">
    <text evidence="10">The sequence shown here is derived from an EMBL/GenBank/DDBJ whole genome shotgun (WGS) entry which is preliminary data.</text>
</comment>
<comment type="catalytic activity">
    <reaction evidence="7 8">
        <text>L-threonylcarbamoyladenylate + adenosine(37) in tRNA = N(6)-L-threonylcarbamoyladenosine(37) in tRNA + AMP + H(+)</text>
        <dbReference type="Rhea" id="RHEA:37059"/>
        <dbReference type="Rhea" id="RHEA-COMP:10162"/>
        <dbReference type="Rhea" id="RHEA-COMP:10163"/>
        <dbReference type="ChEBI" id="CHEBI:15378"/>
        <dbReference type="ChEBI" id="CHEBI:73682"/>
        <dbReference type="ChEBI" id="CHEBI:74411"/>
        <dbReference type="ChEBI" id="CHEBI:74418"/>
        <dbReference type="ChEBI" id="CHEBI:456215"/>
        <dbReference type="EC" id="2.3.1.234"/>
    </reaction>
</comment>
<dbReference type="CDD" id="cd24133">
    <property type="entry name" value="ASKHA_NBD_TsaD_bac"/>
    <property type="match status" value="1"/>
</dbReference>
<dbReference type="PANTHER" id="PTHR11735">
    <property type="entry name" value="TRNA N6-ADENOSINE THREONYLCARBAMOYLTRANSFERASE"/>
    <property type="match status" value="1"/>
</dbReference>
<feature type="binding site" evidence="8">
    <location>
        <begin position="137"/>
        <end position="141"/>
    </location>
    <ligand>
        <name>substrate</name>
    </ligand>
</feature>
<dbReference type="GO" id="GO:0005506">
    <property type="term" value="F:iron ion binding"/>
    <property type="evidence" value="ECO:0007669"/>
    <property type="project" value="UniProtKB-UniRule"/>
</dbReference>
<accession>G9X160</accession>
<organism evidence="10 11">
    <name type="scientific">Peptoanaerobacter stomatis</name>
    <dbReference type="NCBI Taxonomy" id="796937"/>
    <lineage>
        <taxon>Bacteria</taxon>
        <taxon>Bacillati</taxon>
        <taxon>Bacillota</taxon>
        <taxon>Clostridia</taxon>
        <taxon>Peptostreptococcales</taxon>
        <taxon>Filifactoraceae</taxon>
        <taxon>Peptoanaerobacter</taxon>
    </lineage>
</organism>
<keyword evidence="3 8" id="KW-0819">tRNA processing</keyword>
<feature type="binding site" evidence="8">
    <location>
        <position position="187"/>
    </location>
    <ligand>
        <name>substrate</name>
    </ligand>
</feature>
<dbReference type="InterPro" id="IPR022450">
    <property type="entry name" value="TsaD"/>
</dbReference>
<comment type="cofactor">
    <cofactor evidence="8">
        <name>Fe(2+)</name>
        <dbReference type="ChEBI" id="CHEBI:29033"/>
    </cofactor>
    <text evidence="8">Binds 1 Fe(2+) ion per subunit.</text>
</comment>
<feature type="binding site" evidence="8">
    <location>
        <position position="304"/>
    </location>
    <ligand>
        <name>Fe cation</name>
        <dbReference type="ChEBI" id="CHEBI:24875"/>
    </ligand>
</feature>
<dbReference type="AlphaFoldDB" id="G9X160"/>
<evidence type="ECO:0000256" key="6">
    <source>
        <dbReference type="ARBA" id="ARBA00023315"/>
    </source>
</evidence>
<dbReference type="Proteomes" id="UP000006437">
    <property type="component" value="Unassembled WGS sequence"/>
</dbReference>
<keyword evidence="5 8" id="KW-0408">Iron</keyword>
<feature type="binding site" evidence="8">
    <location>
        <position position="276"/>
    </location>
    <ligand>
        <name>substrate</name>
    </ligand>
</feature>
<dbReference type="PROSITE" id="PS01016">
    <property type="entry name" value="GLYCOPROTEASE"/>
    <property type="match status" value="1"/>
</dbReference>
<feature type="binding site" evidence="8">
    <location>
        <position position="118"/>
    </location>
    <ligand>
        <name>Fe cation</name>
        <dbReference type="ChEBI" id="CHEBI:24875"/>
    </ligand>
</feature>
<protein>
    <recommendedName>
        <fullName evidence="8">tRNA N6-adenosine threonylcarbamoyltransferase</fullName>
        <ecNumber evidence="8">2.3.1.234</ecNumber>
    </recommendedName>
    <alternativeName>
        <fullName evidence="8">N6-L-threonylcarbamoyladenine synthase</fullName>
        <shortName evidence="8">t(6)A synthase</shortName>
    </alternativeName>
    <alternativeName>
        <fullName evidence="8">t(6)A37 threonylcarbamoyladenosine biosynthesis protein TsaD</fullName>
    </alternativeName>
    <alternativeName>
        <fullName evidence="8">tRNA threonylcarbamoyladenosine biosynthesis protein TsaD</fullName>
    </alternativeName>
</protein>
<dbReference type="FunFam" id="3.30.420.40:FF:000012">
    <property type="entry name" value="tRNA N6-adenosine threonylcarbamoyltransferase"/>
    <property type="match status" value="1"/>
</dbReference>
<feature type="binding site" evidence="8">
    <location>
        <position position="170"/>
    </location>
    <ligand>
        <name>substrate</name>
    </ligand>
</feature>
<keyword evidence="1 8" id="KW-0963">Cytoplasm</keyword>
<evidence type="ECO:0000256" key="5">
    <source>
        <dbReference type="ARBA" id="ARBA00023004"/>
    </source>
</evidence>
<dbReference type="InterPro" id="IPR000905">
    <property type="entry name" value="Gcp-like_dom"/>
</dbReference>
<dbReference type="HOGENOM" id="CLU_023208_0_2_9"/>
<evidence type="ECO:0000256" key="2">
    <source>
        <dbReference type="ARBA" id="ARBA00022679"/>
    </source>
</evidence>
<comment type="subcellular location">
    <subcellularLocation>
        <location evidence="8">Cytoplasm</location>
    </subcellularLocation>
</comment>
<dbReference type="InterPro" id="IPR043129">
    <property type="entry name" value="ATPase_NBD"/>
</dbReference>
<keyword evidence="6 8" id="KW-0012">Acyltransferase</keyword>
<dbReference type="InterPro" id="IPR017861">
    <property type="entry name" value="KAE1/TsaD"/>
</dbReference>
<dbReference type="PANTHER" id="PTHR11735:SF6">
    <property type="entry name" value="TRNA N6-ADENOSINE THREONYLCARBAMOYLTRANSFERASE, MITOCHONDRIAL"/>
    <property type="match status" value="1"/>
</dbReference>
<dbReference type="FunFam" id="3.30.420.40:FF:000040">
    <property type="entry name" value="tRNA N6-adenosine threonylcarbamoyltransferase"/>
    <property type="match status" value="1"/>
</dbReference>
<dbReference type="Gene3D" id="3.30.420.40">
    <property type="match status" value="2"/>
</dbReference>
<dbReference type="GO" id="GO:0002949">
    <property type="term" value="P:tRNA threonylcarbamoyladenosine modification"/>
    <property type="evidence" value="ECO:0007669"/>
    <property type="project" value="UniProtKB-UniRule"/>
</dbReference>
<evidence type="ECO:0000256" key="8">
    <source>
        <dbReference type="HAMAP-Rule" id="MF_01445"/>
    </source>
</evidence>
<dbReference type="HAMAP" id="MF_01445">
    <property type="entry name" value="TsaD"/>
    <property type="match status" value="1"/>
</dbReference>
<evidence type="ECO:0000259" key="9">
    <source>
        <dbReference type="Pfam" id="PF00814"/>
    </source>
</evidence>